<feature type="compositionally biased region" description="Basic and acidic residues" evidence="1">
    <location>
        <begin position="166"/>
        <end position="175"/>
    </location>
</feature>
<feature type="region of interest" description="Disordered" evidence="1">
    <location>
        <begin position="314"/>
        <end position="582"/>
    </location>
</feature>
<evidence type="ECO:0000313" key="3">
    <source>
        <dbReference type="Proteomes" id="UP000249056"/>
    </source>
</evidence>
<reference evidence="2 3" key="1">
    <citation type="submission" date="2018-06" db="EMBL/GenBank/DDBJ databases">
        <title>Genome Sequence of the Brown Rot Fungal Pathogen Monilinia fructigena.</title>
        <authorList>
            <person name="Landi L."/>
            <person name="De Miccolis Angelini R.M."/>
            <person name="Pollastro S."/>
            <person name="Abate D."/>
            <person name="Faretra F."/>
            <person name="Romanazzi G."/>
        </authorList>
    </citation>
    <scope>NUCLEOTIDE SEQUENCE [LARGE SCALE GENOMIC DNA]</scope>
    <source>
        <strain evidence="2 3">Mfrg269</strain>
    </source>
</reference>
<accession>A0A395J3D8</accession>
<feature type="compositionally biased region" description="Basic and acidic residues" evidence="1">
    <location>
        <begin position="256"/>
        <end position="277"/>
    </location>
</feature>
<feature type="region of interest" description="Disordered" evidence="1">
    <location>
        <begin position="243"/>
        <end position="286"/>
    </location>
</feature>
<feature type="compositionally biased region" description="Basic and acidic residues" evidence="1">
    <location>
        <begin position="441"/>
        <end position="455"/>
    </location>
</feature>
<dbReference type="EMBL" id="QKRW01000004">
    <property type="protein sequence ID" value="RAL67025.1"/>
    <property type="molecule type" value="Genomic_DNA"/>
</dbReference>
<evidence type="ECO:0000313" key="2">
    <source>
        <dbReference type="EMBL" id="RAL67025.1"/>
    </source>
</evidence>
<feature type="region of interest" description="Disordered" evidence="1">
    <location>
        <begin position="156"/>
        <end position="194"/>
    </location>
</feature>
<feature type="compositionally biased region" description="Polar residues" evidence="1">
    <location>
        <begin position="75"/>
        <end position="93"/>
    </location>
</feature>
<proteinExistence type="predicted"/>
<sequence>MSNSPTDSRNAAHTSPVSTEQNQQISQDGDRNKAQRWANAPPRSNQSSLLTQALSTAHQELAATHIDPNPRKSRSTSPTTLQPYPSTSNNQYQNERTANLAESLSNMVIGTASITFNSNRPVSAGATPSTTTGLLFDVNQVNDLLTDHREYLNNARTKGRGTSLERTAKEKRVQDLPKGSFSTNPGDTDTPPVDGVRASYRSWRDARTSPPVEKAWSICEQGDDDQGGQVEKAIAEALSGVEHNNRSRKASHSLRFFREGLPEDKTKKRENKNRTQPKDAGLSARISSIPELGKLETGTHTAVGVEGESLSPFADLKMASKSPTHNTDRDPASSFNEGLSAEPDYFDPSRGTETLASDKVRRMPSQLLADIRKHHNLTPGNAKGSSFSGSIPAPESEKLDREGNEDGADLEKTKSRDEGNESGEEKISSALFVPHKTAHGTSERRGEGPRDRLDLVARAGDNDQLQSEDSDPQQWLEEHRVPSCEIKNTYDSQEGKLQPLPSPRLPKQHEPVASNGYITPTDTHDHGQDSFDEGESTTNEESLTDDPEATPTSSRYRRPSFKVPPTPKINVVEDPEEARKSRGSVELIPYKHQVGGHTTMWRFSNRAVCKELKQW</sequence>
<keyword evidence="3" id="KW-1185">Reference proteome</keyword>
<dbReference type="Proteomes" id="UP000249056">
    <property type="component" value="Unassembled WGS sequence"/>
</dbReference>
<feature type="compositionally biased region" description="Polar residues" evidence="1">
    <location>
        <begin position="1"/>
        <end position="27"/>
    </location>
</feature>
<dbReference type="OrthoDB" id="2573163at2759"/>
<gene>
    <name evidence="2" type="ORF">DID88_007805</name>
</gene>
<dbReference type="AlphaFoldDB" id="A0A395J3D8"/>
<organism evidence="2 3">
    <name type="scientific">Monilinia fructigena</name>
    <dbReference type="NCBI Taxonomy" id="38457"/>
    <lineage>
        <taxon>Eukaryota</taxon>
        <taxon>Fungi</taxon>
        <taxon>Dikarya</taxon>
        <taxon>Ascomycota</taxon>
        <taxon>Pezizomycotina</taxon>
        <taxon>Leotiomycetes</taxon>
        <taxon>Helotiales</taxon>
        <taxon>Sclerotiniaceae</taxon>
        <taxon>Monilinia</taxon>
    </lineage>
</organism>
<feature type="region of interest" description="Disordered" evidence="1">
    <location>
        <begin position="63"/>
        <end position="93"/>
    </location>
</feature>
<comment type="caution">
    <text evidence="2">The sequence shown here is derived from an EMBL/GenBank/DDBJ whole genome shotgun (WGS) entry which is preliminary data.</text>
</comment>
<protein>
    <submittedName>
        <fullName evidence="2">Uncharacterized protein</fullName>
    </submittedName>
</protein>
<feature type="compositionally biased region" description="Basic and acidic residues" evidence="1">
    <location>
        <begin position="395"/>
        <end position="427"/>
    </location>
</feature>
<name>A0A395J3D8_9HELO</name>
<feature type="region of interest" description="Disordered" evidence="1">
    <location>
        <begin position="1"/>
        <end position="48"/>
    </location>
</feature>
<evidence type="ECO:0000256" key="1">
    <source>
        <dbReference type="SAM" id="MobiDB-lite"/>
    </source>
</evidence>